<name>A0ABV8K9G5_9BACL</name>
<dbReference type="SUPFAM" id="SSF46689">
    <property type="entry name" value="Homeodomain-like"/>
    <property type="match status" value="2"/>
</dbReference>
<reference evidence="7" key="1">
    <citation type="journal article" date="2019" name="Int. J. Syst. Evol. Microbiol.">
        <title>The Global Catalogue of Microorganisms (GCM) 10K type strain sequencing project: providing services to taxonomists for standard genome sequencing and annotation.</title>
        <authorList>
            <consortium name="The Broad Institute Genomics Platform"/>
            <consortium name="The Broad Institute Genome Sequencing Center for Infectious Disease"/>
            <person name="Wu L."/>
            <person name="Ma J."/>
        </authorList>
    </citation>
    <scope>NUCLEOTIDE SEQUENCE [LARGE SCALE GENOMIC DNA]</scope>
    <source>
        <strain evidence="7">IBRC-M 10987</strain>
    </source>
</reference>
<keyword evidence="7" id="KW-1185">Reference proteome</keyword>
<feature type="domain" description="HTH araC/xylS-type" evidence="5">
    <location>
        <begin position="690"/>
        <end position="787"/>
    </location>
</feature>
<comment type="caution">
    <text evidence="6">The sequence shown here is derived from an EMBL/GenBank/DDBJ whole genome shotgun (WGS) entry which is preliminary data.</text>
</comment>
<keyword evidence="4" id="KW-1133">Transmembrane helix</keyword>
<dbReference type="PANTHER" id="PTHR43280:SF28">
    <property type="entry name" value="HTH-TYPE TRANSCRIPTIONAL ACTIVATOR RHAS"/>
    <property type="match status" value="1"/>
</dbReference>
<dbReference type="PANTHER" id="PTHR43280">
    <property type="entry name" value="ARAC-FAMILY TRANSCRIPTIONAL REGULATOR"/>
    <property type="match status" value="1"/>
</dbReference>
<dbReference type="InterPro" id="IPR041522">
    <property type="entry name" value="CdaR_GGDEF"/>
</dbReference>
<keyword evidence="4" id="KW-0812">Transmembrane</keyword>
<dbReference type="Gene3D" id="1.10.10.60">
    <property type="entry name" value="Homeodomain-like"/>
    <property type="match status" value="2"/>
</dbReference>
<evidence type="ECO:0000256" key="1">
    <source>
        <dbReference type="ARBA" id="ARBA00023015"/>
    </source>
</evidence>
<keyword evidence="2" id="KW-0238">DNA-binding</keyword>
<protein>
    <submittedName>
        <fullName evidence="6">Helix-turn-helix transcriptional regulator</fullName>
    </submittedName>
</protein>
<dbReference type="SMART" id="SM00342">
    <property type="entry name" value="HTH_ARAC"/>
    <property type="match status" value="1"/>
</dbReference>
<proteinExistence type="predicted"/>
<keyword evidence="3" id="KW-0804">Transcription</keyword>
<dbReference type="RefSeq" id="WP_377721309.1">
    <property type="nucleotide sequence ID" value="NZ_JBHSAM010000034.1"/>
</dbReference>
<evidence type="ECO:0000313" key="7">
    <source>
        <dbReference type="Proteomes" id="UP001595715"/>
    </source>
</evidence>
<feature type="transmembrane region" description="Helical" evidence="4">
    <location>
        <begin position="318"/>
        <end position="337"/>
    </location>
</feature>
<sequence length="789" mass="90717">MLNLITEKLHYKKSRATAFSSSFFRKSLIIVLLITCLPTSLLGVSLYFIGVNRVEAEVNRTHQLRLKLISEQIDQELSLLEVRLAKWVFNPTFGERVKTTNFADDFQFTRDLLRTLLVMQETNPFIAEIYMYVEDKALISSSKGVNVITASEAGRYESLQRLMHADQTMFWTKSLELPGISESALTQTDFKYSLVHKLTGNTASPYGVLIVRLNPAKLSAYFDKDEEAQFAILLDQQGDWLIRGHQQQGDDLRFESQLHASVMKHWPQRKQDTFLSAFRDTEYTVSYYTFARLGTEWIFTTASDLSNLSKPVMFMSRLIIVVSMIGFFTAILLSWLASHKLYQPIGSLIRAIGKDKTDRAMEHGDELKFIEKEWQHLSRESHMLQTRVEEQLPTLREGFMLQLAQGRLYYLAEEELRARIAYYGWDTDDRQFTVMVVQLNGLDASGGKFKEDDEQLVTFAAANIIEELTRVRLEQAYVINFQDLSVGIVIGFPSGSDIASVKQELSQFAQDVISTLNAVLHLQLTVCIGQLSTELGSMPTMFEDVHHTLRFRRLMESNQIIHIDDELLTGDFTFRYPFEIEKELIYALRLGQEEEANAKAEAFIRELERNAGVQLFVHQAMSQLVGNINNALLQAGFHVYAFHAGQRLYEELLGLRHTEEMLKWLQKTIISPYVKEMNQNHQAHLTQTVEKVVRMVEESFMTDLSLEACADQLGVNVSSLSKFFKQVKGINYVDYLTNVRIETSKKLLLETDLKISEIAEKVGYQHSWYNRVFKKSEGVTPSQYRDQHQ</sequence>
<evidence type="ECO:0000256" key="2">
    <source>
        <dbReference type="ARBA" id="ARBA00023125"/>
    </source>
</evidence>
<gene>
    <name evidence="6" type="ORF">ACFOZ8_24010</name>
</gene>
<dbReference type="InterPro" id="IPR018062">
    <property type="entry name" value="HTH_AraC-typ_CS"/>
</dbReference>
<evidence type="ECO:0000256" key="4">
    <source>
        <dbReference type="SAM" id="Phobius"/>
    </source>
</evidence>
<evidence type="ECO:0000259" key="5">
    <source>
        <dbReference type="PROSITE" id="PS01124"/>
    </source>
</evidence>
<dbReference type="Pfam" id="PF12833">
    <property type="entry name" value="HTH_18"/>
    <property type="match status" value="1"/>
</dbReference>
<dbReference type="InterPro" id="IPR018060">
    <property type="entry name" value="HTH_AraC"/>
</dbReference>
<dbReference type="EMBL" id="JBHSAM010000034">
    <property type="protein sequence ID" value="MFC4102691.1"/>
    <property type="molecule type" value="Genomic_DNA"/>
</dbReference>
<dbReference type="PROSITE" id="PS01124">
    <property type="entry name" value="HTH_ARAC_FAMILY_2"/>
    <property type="match status" value="1"/>
</dbReference>
<dbReference type="PROSITE" id="PS00041">
    <property type="entry name" value="HTH_ARAC_FAMILY_1"/>
    <property type="match status" value="1"/>
</dbReference>
<organism evidence="6 7">
    <name type="scientific">Paenibacillus xanthanilyticus</name>
    <dbReference type="NCBI Taxonomy" id="1783531"/>
    <lineage>
        <taxon>Bacteria</taxon>
        <taxon>Bacillati</taxon>
        <taxon>Bacillota</taxon>
        <taxon>Bacilli</taxon>
        <taxon>Bacillales</taxon>
        <taxon>Paenibacillaceae</taxon>
        <taxon>Paenibacillus</taxon>
    </lineage>
</organism>
<evidence type="ECO:0000313" key="6">
    <source>
        <dbReference type="EMBL" id="MFC4102691.1"/>
    </source>
</evidence>
<evidence type="ECO:0000256" key="3">
    <source>
        <dbReference type="ARBA" id="ARBA00023163"/>
    </source>
</evidence>
<dbReference type="Proteomes" id="UP001595715">
    <property type="component" value="Unassembled WGS sequence"/>
</dbReference>
<keyword evidence="1" id="KW-0805">Transcription regulation</keyword>
<dbReference type="InterPro" id="IPR009057">
    <property type="entry name" value="Homeodomain-like_sf"/>
</dbReference>
<accession>A0ABV8K9G5</accession>
<dbReference type="Pfam" id="PF17853">
    <property type="entry name" value="GGDEF_2"/>
    <property type="match status" value="1"/>
</dbReference>
<keyword evidence="4" id="KW-0472">Membrane</keyword>
<feature type="transmembrane region" description="Helical" evidence="4">
    <location>
        <begin position="28"/>
        <end position="50"/>
    </location>
</feature>